<sequence>MSKKRVVARSTMTLKDFHGGSIPSNLPLPSAPGMTVDRSSYERQSSGPWMNPSSGRGYVLDHSGFHRQGSANGIRSFEEKASYFPNTANIGRNYDEDERKPVNGRPRSSGHNEEHYDDYGYDERRSYIVEEKGGFSNPSTYSEGRGPALGYQNTSHNHESTMGPSKTNARDSRSQLNAPHHNPMVPRSPEVISHGQSQYSQSQASISGGRYGYQQPPPSPPQGWRNVSNQQQAAPKIRGGSEPSTSNVWTARRESEHSRGLSTETDAPRPLSPWPPQNNIARIAEASAIEKVSSGRWQPDYSRIASPVHVDNGMSEQIRDVPFSPDSLYSGDDFNSEGYYVPRTSDVLSGQINMYESDRGGVYTQTDRNSSHDTAARGGPRSNGGPGYPDNNRVTSIGRGGSYPDVSRIVMNDRAQDFYIDPSNRRAAGSLLDRVPAIYSESDQDGSSPTGMDQRRLPDTLQNRNTGYSERGSISGHSADKAQYRDAGQTRFDKGIGQESLERSLSRNVEVGKAGKGYSSTGDDIYAYRGNSFIDGQGPYPSAGPGQSQFNDDTQNVYGFESRLDARDHAITASAQKQHVLEGSIGTYPLENSRKLDSLERPERASVLEGSQRNYSLEDSRASSYVEVPGGRYNPDSGRESFSSERELKRSSSNSDSNLSFSADGSRGSVSMAIASTDVSVDTLRVGSALIRTESGDRPRLKLLPRSKPVEQLVEYASNIAEESASQEGLFKETQLGDRKDLTDPKTSEAVLRGFTLANHLKSTATSPIIEIDEDGSRPPERPKLNLKPRSQPVEGSAEFYSNERKSLFGDARPREFVLKERGVEDPVIVGVDRSILTSSAGKVEGGGQINRQEGPQVEKQEKWFGSGEKQGIRQLDHHDDRPQERQANSRFLERQDSNHLERHDSGRELGRQETRRFSERLVNQADPDRHANKRDQVRHESRRESEKQNVKRDIDNKDSWRRPIEQPASVGLRNHSKENYASNGERHSAGYGGIKSGSYGVASADPKRLAALVQSKLAFGPDGLDHHANYEDFPGKRALPLRSQESYYD</sequence>
<gene>
    <name evidence="1" type="ORF">O6H91_05G010500</name>
</gene>
<dbReference type="EMBL" id="CM055096">
    <property type="protein sequence ID" value="KAJ7554816.1"/>
    <property type="molecule type" value="Genomic_DNA"/>
</dbReference>
<evidence type="ECO:0000313" key="1">
    <source>
        <dbReference type="EMBL" id="KAJ7554816.1"/>
    </source>
</evidence>
<comment type="caution">
    <text evidence="1">The sequence shown here is derived from an EMBL/GenBank/DDBJ whole genome shotgun (WGS) entry which is preliminary data.</text>
</comment>
<dbReference type="Proteomes" id="UP001162992">
    <property type="component" value="Chromosome 5"/>
</dbReference>
<protein>
    <submittedName>
        <fullName evidence="1">Uncharacterized protein</fullName>
    </submittedName>
</protein>
<reference evidence="2" key="1">
    <citation type="journal article" date="2024" name="Proc. Natl. Acad. Sci. U.S.A.">
        <title>Extraordinary preservation of gene collinearity over three hundred million years revealed in homosporous lycophytes.</title>
        <authorList>
            <person name="Li C."/>
            <person name="Wickell D."/>
            <person name="Kuo L.Y."/>
            <person name="Chen X."/>
            <person name="Nie B."/>
            <person name="Liao X."/>
            <person name="Peng D."/>
            <person name="Ji J."/>
            <person name="Jenkins J."/>
            <person name="Williams M."/>
            <person name="Shu S."/>
            <person name="Plott C."/>
            <person name="Barry K."/>
            <person name="Rajasekar S."/>
            <person name="Grimwood J."/>
            <person name="Han X."/>
            <person name="Sun S."/>
            <person name="Hou Z."/>
            <person name="He W."/>
            <person name="Dai G."/>
            <person name="Sun C."/>
            <person name="Schmutz J."/>
            <person name="Leebens-Mack J.H."/>
            <person name="Li F.W."/>
            <person name="Wang L."/>
        </authorList>
    </citation>
    <scope>NUCLEOTIDE SEQUENCE [LARGE SCALE GENOMIC DNA]</scope>
    <source>
        <strain evidence="2">cv. PW_Plant_1</strain>
    </source>
</reference>
<proteinExistence type="predicted"/>
<evidence type="ECO:0000313" key="2">
    <source>
        <dbReference type="Proteomes" id="UP001162992"/>
    </source>
</evidence>
<name>A0ACC2DKH4_DIPCM</name>
<accession>A0ACC2DKH4</accession>
<organism evidence="1 2">
    <name type="scientific">Diphasiastrum complanatum</name>
    <name type="common">Issler's clubmoss</name>
    <name type="synonym">Lycopodium complanatum</name>
    <dbReference type="NCBI Taxonomy" id="34168"/>
    <lineage>
        <taxon>Eukaryota</taxon>
        <taxon>Viridiplantae</taxon>
        <taxon>Streptophyta</taxon>
        <taxon>Embryophyta</taxon>
        <taxon>Tracheophyta</taxon>
        <taxon>Lycopodiopsida</taxon>
        <taxon>Lycopodiales</taxon>
        <taxon>Lycopodiaceae</taxon>
        <taxon>Lycopodioideae</taxon>
        <taxon>Diphasiastrum</taxon>
    </lineage>
</organism>
<keyword evidence="2" id="KW-1185">Reference proteome</keyword>